<comment type="caution">
    <text evidence="4">The sequence shown here is derived from an EMBL/GenBank/DDBJ whole genome shotgun (WGS) entry which is preliminary data.</text>
</comment>
<keyword evidence="2" id="KW-0812">Transmembrane</keyword>
<dbReference type="SUPFAM" id="SSF52540">
    <property type="entry name" value="P-loop containing nucleoside triphosphate hydrolases"/>
    <property type="match status" value="1"/>
</dbReference>
<feature type="transmembrane region" description="Helical" evidence="2">
    <location>
        <begin position="171"/>
        <end position="189"/>
    </location>
</feature>
<evidence type="ECO:0000256" key="1">
    <source>
        <dbReference type="SAM" id="Coils"/>
    </source>
</evidence>
<dbReference type="AlphaFoldDB" id="A0A9X2ZK49"/>
<dbReference type="EMBL" id="JAOZEW010000029">
    <property type="protein sequence ID" value="MCV9930182.1"/>
    <property type="molecule type" value="Genomic_DNA"/>
</dbReference>
<protein>
    <recommendedName>
        <fullName evidence="3">YobI-like P-loop NTPase domain-containing protein</fullName>
    </recommendedName>
</protein>
<evidence type="ECO:0000313" key="5">
    <source>
        <dbReference type="Proteomes" id="UP001151079"/>
    </source>
</evidence>
<feature type="coiled-coil region" evidence="1">
    <location>
        <begin position="915"/>
        <end position="942"/>
    </location>
</feature>
<accession>A0A9X2ZK49</accession>
<gene>
    <name evidence="4" type="ORF">OIU83_21165</name>
</gene>
<dbReference type="RefSeq" id="WP_264208261.1">
    <property type="nucleotide sequence ID" value="NZ_JAOZEW010000029.1"/>
</dbReference>
<keyword evidence="1" id="KW-0175">Coiled coil</keyword>
<keyword evidence="2" id="KW-1133">Transmembrane helix</keyword>
<keyword evidence="5" id="KW-1185">Reference proteome</keyword>
<reference evidence="4" key="1">
    <citation type="submission" date="2022-10" db="EMBL/GenBank/DDBJ databases">
        <title>Two novel species of Flavobacterium.</title>
        <authorList>
            <person name="Liu Q."/>
            <person name="Xin Y.-H."/>
        </authorList>
    </citation>
    <scope>NUCLEOTIDE SEQUENCE</scope>
    <source>
        <strain evidence="4">LS1R49</strain>
    </source>
</reference>
<organism evidence="4 5">
    <name type="scientific">Flavobacterium shii</name>
    <dbReference type="NCBI Taxonomy" id="2987687"/>
    <lineage>
        <taxon>Bacteria</taxon>
        <taxon>Pseudomonadati</taxon>
        <taxon>Bacteroidota</taxon>
        <taxon>Flavobacteriia</taxon>
        <taxon>Flavobacteriales</taxon>
        <taxon>Flavobacteriaceae</taxon>
        <taxon>Flavobacterium</taxon>
    </lineage>
</organism>
<keyword evidence="2" id="KW-0472">Membrane</keyword>
<dbReference type="InterPro" id="IPR027417">
    <property type="entry name" value="P-loop_NTPase"/>
</dbReference>
<dbReference type="Proteomes" id="UP001151079">
    <property type="component" value="Unassembled WGS sequence"/>
</dbReference>
<sequence length="1271" mass="149330">MNVFVLLISELNKLAPNSEINKRKRKIKKATRILLMNKLSTIIHLLSKWQSKLNKTKNFTNLQNYEDFTPSILNEQEDKYGAIIKYSIENPNTKNVALTGPYGSGKSSILKTFENKNFEYKYLNISLATFDEKVHQIKEIEFCILKQLFYKVEQNKIPESRFKRIVNQKNVTLKSVYIFLWLISATYFLRPSLLNDITKNLSLDFHSKVGNFIYTIYFLTGIIYLLYKIMGFILNFKLTKFNFQDAEIENGDDKKSVSFENEIDEILYFFERNTFNVVFIEDLDRFKNTEIFIKLREINYLINNYDPIKNKRKITFIYAVQNDTFKEDERAKFFDFIIPVIPVINYSNSSVELLDKIDIKEDEIPKIFIKQVARYLSDKRTLISINNEYKVYKKIIGNDLDKTKLLAMMIYKNVEPTDFDNLNCQKGYVNSVFNDSNKLIKKAIANIDKEIIKANTKIDNSIEETIQNVNELRSLYIAKFYGKLLNSENKNILNIQINNTQCPIKQLLLDSNFNLFSNLNDIYYYTYNRFQGGAVTENSGISFKTLESEVGLYAERLEIIENKKHNKINEFKKEIEKLESEKQVLKTKKIKDIVTDEYLKKCLDSMQYKKSINTKETIDGKETIITSEIIVTPKVNNYDLINFLIRYGHIDESYSHYISYFYPGSITKEDNDFLKSFTNNKPLPYVFKLQEIENLFPDILESDFSREEILNFSLLDYIIERNNTDKQLNQIITLLSTKIIKPVTFIDEYLSYAKDVNKKFFFQALCKNWKNTNQNIWEELISNLSDDKLIEYLNFMFSKLDLSTLQSLNIRNSISNYISEMDSLDLFRDIDTEITVFISKNNIKFKKLNDKGSKTILDFIYQNNNYIINYDMIELFTYLYKENEIDFTLLKSENYTTITNSGAMRLKSYIDENIEEYLENVFQELETNNNESEETIIKILNQNIKPEIKVEIIYKNQNLITNLSTIEDTSIWNILLEADKVVTSWNNLLHYFKTTESFDDTLINYLNTDEHSKELKYRIDKNYKEDIQVLQKFTRELLQSNISTNTFTILATHSTIPYSYSNGITYFNEISIEKMKILIENKILILTVENYNFIQNNFRNLLIILLETNIHKFLNNIKTYSLDSEIILELLGSLSTSGNETLIIGHIQESILLGSVELLNTACHYLSINHKIVISKELLKELLSKTKSQEDKIKLFNLYYNDIERTELESIIQLLGEPYSSITKGKVTKFLNTDYNLKFVTILEINKMFISSKSITEDGKMIKANLKTNKK</sequence>
<evidence type="ECO:0000313" key="4">
    <source>
        <dbReference type="EMBL" id="MCV9930182.1"/>
    </source>
</evidence>
<evidence type="ECO:0000259" key="3">
    <source>
        <dbReference type="Pfam" id="PF20693"/>
    </source>
</evidence>
<proteinExistence type="predicted"/>
<dbReference type="Pfam" id="PF20693">
    <property type="entry name" value="YobI-ATPase"/>
    <property type="match status" value="1"/>
</dbReference>
<feature type="coiled-coil region" evidence="1">
    <location>
        <begin position="561"/>
        <end position="588"/>
    </location>
</feature>
<feature type="transmembrane region" description="Helical" evidence="2">
    <location>
        <begin position="209"/>
        <end position="227"/>
    </location>
</feature>
<name>A0A9X2ZK49_9FLAO</name>
<feature type="domain" description="YobI-like P-loop NTPase" evidence="3">
    <location>
        <begin position="81"/>
        <end position="429"/>
    </location>
</feature>
<evidence type="ECO:0000256" key="2">
    <source>
        <dbReference type="SAM" id="Phobius"/>
    </source>
</evidence>
<dbReference type="InterPro" id="IPR048428">
    <property type="entry name" value="YobI-NTPase"/>
</dbReference>